<protein>
    <submittedName>
        <fullName evidence="1">1499_t:CDS:1</fullName>
    </submittedName>
</protein>
<organism evidence="1 2">
    <name type="scientific">Racocetra fulgida</name>
    <dbReference type="NCBI Taxonomy" id="60492"/>
    <lineage>
        <taxon>Eukaryota</taxon>
        <taxon>Fungi</taxon>
        <taxon>Fungi incertae sedis</taxon>
        <taxon>Mucoromycota</taxon>
        <taxon>Glomeromycotina</taxon>
        <taxon>Glomeromycetes</taxon>
        <taxon>Diversisporales</taxon>
        <taxon>Gigasporaceae</taxon>
        <taxon>Racocetra</taxon>
    </lineage>
</organism>
<evidence type="ECO:0000313" key="1">
    <source>
        <dbReference type="EMBL" id="CAG8784411.1"/>
    </source>
</evidence>
<dbReference type="OrthoDB" id="1882547at2759"/>
<gene>
    <name evidence="1" type="ORF">RFULGI_LOCUS16104</name>
</gene>
<dbReference type="AlphaFoldDB" id="A0A9N9P3C6"/>
<reference evidence="1" key="1">
    <citation type="submission" date="2021-06" db="EMBL/GenBank/DDBJ databases">
        <authorList>
            <person name="Kallberg Y."/>
            <person name="Tangrot J."/>
            <person name="Rosling A."/>
        </authorList>
    </citation>
    <scope>NUCLEOTIDE SEQUENCE</scope>
    <source>
        <strain evidence="1">IN212</strain>
    </source>
</reference>
<feature type="non-terminal residue" evidence="1">
    <location>
        <position position="144"/>
    </location>
</feature>
<dbReference type="EMBL" id="CAJVPZ010055354">
    <property type="protein sequence ID" value="CAG8784411.1"/>
    <property type="molecule type" value="Genomic_DNA"/>
</dbReference>
<evidence type="ECO:0000313" key="2">
    <source>
        <dbReference type="Proteomes" id="UP000789396"/>
    </source>
</evidence>
<dbReference type="Proteomes" id="UP000789396">
    <property type="component" value="Unassembled WGS sequence"/>
</dbReference>
<proteinExistence type="predicted"/>
<keyword evidence="2" id="KW-1185">Reference proteome</keyword>
<name>A0A9N9P3C6_9GLOM</name>
<accession>A0A9N9P3C6</accession>
<sequence length="144" mass="17167">MYNWEELMDFTFLKQHIKYIHRQDFNLKYLLESLQIYDDSEVYNVTSDLAQYQHRYYDDPKSTTTLTKFKERVNLIDLSKRSEKLLHFGSVFSSTRIVKQLPKSLNFWKRLKTKMLPNNPTIVNIANRIIDELGGSNRYVGVHA</sequence>
<comment type="caution">
    <text evidence="1">The sequence shown here is derived from an EMBL/GenBank/DDBJ whole genome shotgun (WGS) entry which is preliminary data.</text>
</comment>